<feature type="coiled-coil region" evidence="3">
    <location>
        <begin position="114"/>
        <end position="240"/>
    </location>
</feature>
<dbReference type="OrthoDB" id="6350175at2759"/>
<keyword evidence="6" id="KW-1185">Reference proteome</keyword>
<feature type="region of interest" description="Disordered" evidence="4">
    <location>
        <begin position="43"/>
        <end position="107"/>
    </location>
</feature>
<dbReference type="AlphaFoldDB" id="A0A8K0II81"/>
<dbReference type="PANTHER" id="PTHR23160">
    <property type="entry name" value="SYNAPTONEMAL COMPLEX PROTEIN-RELATED"/>
    <property type="match status" value="1"/>
</dbReference>
<dbReference type="InterPro" id="IPR008545">
    <property type="entry name" value="Web"/>
</dbReference>
<comment type="similarity">
    <text evidence="1">Belongs to the WEB family.</text>
</comment>
<protein>
    <submittedName>
        <fullName evidence="5">WEB family protein, chloroplastic</fullName>
    </submittedName>
</protein>
<feature type="coiled-coil region" evidence="3">
    <location>
        <begin position="284"/>
        <end position="318"/>
    </location>
</feature>
<feature type="region of interest" description="Disordered" evidence="4">
    <location>
        <begin position="691"/>
        <end position="766"/>
    </location>
</feature>
<comment type="caution">
    <text evidence="5">The sequence shown here is derived from an EMBL/GenBank/DDBJ whole genome shotgun (WGS) entry which is preliminary data.</text>
</comment>
<evidence type="ECO:0000313" key="6">
    <source>
        <dbReference type="Proteomes" id="UP000797356"/>
    </source>
</evidence>
<dbReference type="Proteomes" id="UP000797356">
    <property type="component" value="Chromosome 8"/>
</dbReference>
<organism evidence="5 6">
    <name type="scientific">Cocos nucifera</name>
    <name type="common">Coconut palm</name>
    <dbReference type="NCBI Taxonomy" id="13894"/>
    <lineage>
        <taxon>Eukaryota</taxon>
        <taxon>Viridiplantae</taxon>
        <taxon>Streptophyta</taxon>
        <taxon>Embryophyta</taxon>
        <taxon>Tracheophyta</taxon>
        <taxon>Spermatophyta</taxon>
        <taxon>Magnoliopsida</taxon>
        <taxon>Liliopsida</taxon>
        <taxon>Arecaceae</taxon>
        <taxon>Arecoideae</taxon>
        <taxon>Cocoseae</taxon>
        <taxon>Attaleinae</taxon>
        <taxon>Cocos</taxon>
    </lineage>
</organism>
<feature type="compositionally biased region" description="Basic and acidic residues" evidence="4">
    <location>
        <begin position="780"/>
        <end position="789"/>
    </location>
</feature>
<proteinExistence type="inferred from homology"/>
<sequence length="847" mass="94511">MRGLHCLHRLIESLFEISCSVVTLCHGLEIWISKVSEFGILNRSGLSDTPNNKTRPATPRVSKLGRAGSTRSESALSSPLQKPRLSVDRSPKSVESKPATKTRSTDKQLRTLKGSELQAQLDVSQEDLKKAKEQLASVEQEKIQVLEELKDAKRLADDANEKLKEASVAQKRAEESFEIEKFRADELEQVGIEAAQKKEEEWKKVLENIRNQHAVDVSQLLSVTQEIQRVKHELEMATEAKNSALSHADDAMKIAEINAERVELLSGEVNRLQSLLGSKLEAVNNEAAEMVKKLDSEVDALKQELERTKAAEEKLIEMVSFSEGLRIELADAKKAESDSTMLAEEWKKKAGLLDIQVEELKQSEKSLSDSLAPAMKQLEESNALLEDAESEIATLKGKMESLEIEVARHKTDLDESHRCLYLAQQEALDIVKMVEVLKSKLQTLEEEKLQALNNEKDAASNIESLMEERNKLIDEVNIARDEGEKVKKTLEGLASALHEVSSEARETQDRLLTTQAEIEDAHAQIERLKSALKNTKERYEVTLDEARYEIVCLKKTVERLETEAKSLSGEWEDKELNFVTAIKRSDEELASLKVEMAKVVDALTGAEREAKAAKDDASQMITKLREAESKVTAANEAAEEAKAESLRLKESLLDKENELQSITQENDDLRIREAAALEKVKELSALIAEATAKKTEENGELSNSEKDYDLLPNTSESSDINANESEAEKMKSETPSGKLEGCWTEEPKPKEANGNGDQNDEEESLKVKMWESCKVVDKDLASEKEHGAESIDDDQDSKIDSGSSDQINGLIENMDNGATSPTKLQQQKKKRALLHKFGSLLKKGNHK</sequence>
<dbReference type="SUPFAM" id="SSF57997">
    <property type="entry name" value="Tropomyosin"/>
    <property type="match status" value="1"/>
</dbReference>
<feature type="compositionally biased region" description="Basic and acidic residues" evidence="4">
    <location>
        <begin position="691"/>
        <end position="709"/>
    </location>
</feature>
<dbReference type="Pfam" id="PF05701">
    <property type="entry name" value="WEMBL"/>
    <property type="match status" value="1"/>
</dbReference>
<keyword evidence="2 3" id="KW-0175">Coiled coil</keyword>
<evidence type="ECO:0000313" key="5">
    <source>
        <dbReference type="EMBL" id="KAG1359389.1"/>
    </source>
</evidence>
<dbReference type="GO" id="GO:0007131">
    <property type="term" value="P:reciprocal meiotic recombination"/>
    <property type="evidence" value="ECO:0007669"/>
    <property type="project" value="TreeGrafter"/>
</dbReference>
<reference evidence="5" key="2">
    <citation type="submission" date="2019-07" db="EMBL/GenBank/DDBJ databases">
        <authorList>
            <person name="Yang Y."/>
            <person name="Bocs S."/>
            <person name="Baudouin L."/>
        </authorList>
    </citation>
    <scope>NUCLEOTIDE SEQUENCE</scope>
    <source>
        <tissue evidence="5">Spear leaf of Hainan Tall coconut</tissue>
    </source>
</reference>
<feature type="compositionally biased region" description="Polar residues" evidence="4">
    <location>
        <begin position="44"/>
        <end position="55"/>
    </location>
</feature>
<evidence type="ECO:0000256" key="4">
    <source>
        <dbReference type="SAM" id="MobiDB-lite"/>
    </source>
</evidence>
<reference evidence="5" key="1">
    <citation type="journal article" date="2017" name="Gigascience">
        <title>The genome draft of coconut (Cocos nucifera).</title>
        <authorList>
            <person name="Xiao Y."/>
            <person name="Xu P."/>
            <person name="Fan H."/>
            <person name="Baudouin L."/>
            <person name="Xia W."/>
            <person name="Bocs S."/>
            <person name="Xu J."/>
            <person name="Li Q."/>
            <person name="Guo A."/>
            <person name="Zhou L."/>
            <person name="Li J."/>
            <person name="Wu Y."/>
            <person name="Ma Z."/>
            <person name="Armero A."/>
            <person name="Issali A.E."/>
            <person name="Liu N."/>
            <person name="Peng M."/>
            <person name="Yang Y."/>
        </authorList>
    </citation>
    <scope>NUCLEOTIDE SEQUENCE</scope>
    <source>
        <tissue evidence="5">Spear leaf of Hainan Tall coconut</tissue>
    </source>
</reference>
<evidence type="ECO:0000256" key="2">
    <source>
        <dbReference type="ARBA" id="ARBA00023054"/>
    </source>
</evidence>
<accession>A0A8K0II81</accession>
<evidence type="ECO:0000256" key="3">
    <source>
        <dbReference type="SAM" id="Coils"/>
    </source>
</evidence>
<dbReference type="EMBL" id="CM017879">
    <property type="protein sequence ID" value="KAG1359389.1"/>
    <property type="molecule type" value="Genomic_DNA"/>
</dbReference>
<feature type="compositionally biased region" description="Polar residues" evidence="4">
    <location>
        <begin position="69"/>
        <end position="80"/>
    </location>
</feature>
<evidence type="ECO:0000256" key="1">
    <source>
        <dbReference type="ARBA" id="ARBA00005485"/>
    </source>
</evidence>
<name>A0A8K0II81_COCNU</name>
<feature type="compositionally biased region" description="Basic and acidic residues" evidence="4">
    <location>
        <begin position="85"/>
        <end position="95"/>
    </location>
</feature>
<dbReference type="PANTHER" id="PTHR23160:SF20">
    <property type="entry name" value="OS02G0439200 PROTEIN"/>
    <property type="match status" value="1"/>
</dbReference>
<feature type="compositionally biased region" description="Polar residues" evidence="4">
    <location>
        <begin position="712"/>
        <end position="724"/>
    </location>
</feature>
<feature type="region of interest" description="Disordered" evidence="4">
    <location>
        <begin position="780"/>
        <end position="831"/>
    </location>
</feature>
<gene>
    <name evidence="5" type="ORF">COCNU_08G008350</name>
</gene>